<dbReference type="EMBL" id="WKKF01000003">
    <property type="protein sequence ID" value="MRX54976.1"/>
    <property type="molecule type" value="Genomic_DNA"/>
</dbReference>
<dbReference type="InterPro" id="IPR018961">
    <property type="entry name" value="DnaJ_homolog_subfam-C_membr-28"/>
</dbReference>
<comment type="caution">
    <text evidence="2">The sequence shown here is derived from an EMBL/GenBank/DDBJ whole genome shotgun (WGS) entry which is preliminary data.</text>
</comment>
<dbReference type="PANTHER" id="PTHR39158">
    <property type="entry name" value="OS08G0560600 PROTEIN"/>
    <property type="match status" value="1"/>
</dbReference>
<evidence type="ECO:0000313" key="3">
    <source>
        <dbReference type="Proteomes" id="UP000441585"/>
    </source>
</evidence>
<protein>
    <submittedName>
        <fullName evidence="2">DUF1992 domain-containing protein</fullName>
    </submittedName>
</protein>
<accession>A0A6I2MD89</accession>
<reference evidence="2 3" key="1">
    <citation type="submission" date="2019-11" db="EMBL/GenBank/DDBJ databases">
        <title>Bacillus idriensis genome.</title>
        <authorList>
            <person name="Konopka E.N."/>
            <person name="Newman J.D."/>
        </authorList>
    </citation>
    <scope>NUCLEOTIDE SEQUENCE [LARGE SCALE GENOMIC DNA]</scope>
    <source>
        <strain evidence="2 3">DSM 19097</strain>
    </source>
</reference>
<dbReference type="InterPro" id="IPR052573">
    <property type="entry name" value="DnaJ_C_subfamily_28"/>
</dbReference>
<sequence length="123" mass="14460">MDLFTILSEDKIKQAIKDGEFKQIPGMGKPLQLEDLSHIPPELRMSYKMMKNANMMDEDIELKKAIHTLEQLLAQCPDEMEKEKLQVQLNEKAFQFDKILKKRNTFSSRASAFYKDKIYSKWS</sequence>
<evidence type="ECO:0000259" key="1">
    <source>
        <dbReference type="Pfam" id="PF09350"/>
    </source>
</evidence>
<dbReference type="RefSeq" id="WP_070879675.1">
    <property type="nucleotide sequence ID" value="NZ_CAJFZX010000004.1"/>
</dbReference>
<dbReference type="Pfam" id="PF09350">
    <property type="entry name" value="DJC28_CD"/>
    <property type="match status" value="1"/>
</dbReference>
<organism evidence="2 3">
    <name type="scientific">Metabacillus idriensis</name>
    <dbReference type="NCBI Taxonomy" id="324768"/>
    <lineage>
        <taxon>Bacteria</taxon>
        <taxon>Bacillati</taxon>
        <taxon>Bacillota</taxon>
        <taxon>Bacilli</taxon>
        <taxon>Bacillales</taxon>
        <taxon>Bacillaceae</taxon>
        <taxon>Metabacillus</taxon>
    </lineage>
</organism>
<dbReference type="AlphaFoldDB" id="A0A6I2MD89"/>
<keyword evidence="3" id="KW-1185">Reference proteome</keyword>
<evidence type="ECO:0000313" key="2">
    <source>
        <dbReference type="EMBL" id="MRX54976.1"/>
    </source>
</evidence>
<gene>
    <name evidence="2" type="ORF">GJU41_13415</name>
</gene>
<name>A0A6I2MD89_9BACI</name>
<dbReference type="PANTHER" id="PTHR39158:SF1">
    <property type="entry name" value="DNAJ HOMOLOG SUBFAMILY C MEMBER 28"/>
    <property type="match status" value="1"/>
</dbReference>
<feature type="domain" description="DnaJ homologue subfamily C member 28 conserved" evidence="1">
    <location>
        <begin position="8"/>
        <end position="74"/>
    </location>
</feature>
<proteinExistence type="predicted"/>
<dbReference type="Proteomes" id="UP000441585">
    <property type="component" value="Unassembled WGS sequence"/>
</dbReference>